<organism evidence="1 2">
    <name type="scientific">Tothia fuscella</name>
    <dbReference type="NCBI Taxonomy" id="1048955"/>
    <lineage>
        <taxon>Eukaryota</taxon>
        <taxon>Fungi</taxon>
        <taxon>Dikarya</taxon>
        <taxon>Ascomycota</taxon>
        <taxon>Pezizomycotina</taxon>
        <taxon>Dothideomycetes</taxon>
        <taxon>Pleosporomycetidae</taxon>
        <taxon>Venturiales</taxon>
        <taxon>Cylindrosympodiaceae</taxon>
        <taxon>Tothia</taxon>
    </lineage>
</organism>
<dbReference type="AlphaFoldDB" id="A0A9P4NY60"/>
<gene>
    <name evidence="1" type="ORF">EJ08DRAFT_39908</name>
</gene>
<evidence type="ECO:0000313" key="2">
    <source>
        <dbReference type="Proteomes" id="UP000800235"/>
    </source>
</evidence>
<name>A0A9P4NY60_9PEZI</name>
<comment type="caution">
    <text evidence="1">The sequence shown here is derived from an EMBL/GenBank/DDBJ whole genome shotgun (WGS) entry which is preliminary data.</text>
</comment>
<dbReference type="Proteomes" id="UP000800235">
    <property type="component" value="Unassembled WGS sequence"/>
</dbReference>
<proteinExistence type="predicted"/>
<protein>
    <submittedName>
        <fullName evidence="1">Uncharacterized protein</fullName>
    </submittedName>
</protein>
<accession>A0A9P4NY60</accession>
<sequence>MDFNTFSNSSHSSQILWKYFRIMQRITEDGDNHSFHILFAIMLTLSVLYTLRETCIAPSLLSIMDIQLFLPFTKSLLLFSRHVQLLFPARLDVFHTSFHCNSTFHFKRLSLVPLKTLISSYVSCFLPNRDYERR</sequence>
<reference evidence="1" key="1">
    <citation type="journal article" date="2020" name="Stud. Mycol.">
        <title>101 Dothideomycetes genomes: a test case for predicting lifestyles and emergence of pathogens.</title>
        <authorList>
            <person name="Haridas S."/>
            <person name="Albert R."/>
            <person name="Binder M."/>
            <person name="Bloem J."/>
            <person name="Labutti K."/>
            <person name="Salamov A."/>
            <person name="Andreopoulos B."/>
            <person name="Baker S."/>
            <person name="Barry K."/>
            <person name="Bills G."/>
            <person name="Bluhm B."/>
            <person name="Cannon C."/>
            <person name="Castanera R."/>
            <person name="Culley D."/>
            <person name="Daum C."/>
            <person name="Ezra D."/>
            <person name="Gonzalez J."/>
            <person name="Henrissat B."/>
            <person name="Kuo A."/>
            <person name="Liang C."/>
            <person name="Lipzen A."/>
            <person name="Lutzoni F."/>
            <person name="Magnuson J."/>
            <person name="Mondo S."/>
            <person name="Nolan M."/>
            <person name="Ohm R."/>
            <person name="Pangilinan J."/>
            <person name="Park H.-J."/>
            <person name="Ramirez L."/>
            <person name="Alfaro M."/>
            <person name="Sun H."/>
            <person name="Tritt A."/>
            <person name="Yoshinaga Y."/>
            <person name="Zwiers L.-H."/>
            <person name="Turgeon B."/>
            <person name="Goodwin S."/>
            <person name="Spatafora J."/>
            <person name="Crous P."/>
            <person name="Grigoriev I."/>
        </authorList>
    </citation>
    <scope>NUCLEOTIDE SEQUENCE</scope>
    <source>
        <strain evidence="1">CBS 130266</strain>
    </source>
</reference>
<evidence type="ECO:0000313" key="1">
    <source>
        <dbReference type="EMBL" id="KAF2433787.1"/>
    </source>
</evidence>
<keyword evidence="2" id="KW-1185">Reference proteome</keyword>
<dbReference type="EMBL" id="MU007019">
    <property type="protein sequence ID" value="KAF2433787.1"/>
    <property type="molecule type" value="Genomic_DNA"/>
</dbReference>